<protein>
    <submittedName>
        <fullName evidence="2">DmX-like protein 1</fullName>
    </submittedName>
</protein>
<dbReference type="PANTHER" id="PTHR13950">
    <property type="entry name" value="RABCONNECTIN-RELATED"/>
    <property type="match status" value="1"/>
</dbReference>
<keyword evidence="3" id="KW-1185">Reference proteome</keyword>
<evidence type="ECO:0000313" key="3">
    <source>
        <dbReference type="Proteomes" id="UP000236333"/>
    </source>
</evidence>
<reference evidence="2 3" key="1">
    <citation type="journal article" date="2017" name="Mol. Biol. Evol.">
        <title>The 4-celled Tetrabaena socialis nuclear genome reveals the essential components for genetic control of cell number at the origin of multicellularity in the volvocine lineage.</title>
        <authorList>
            <person name="Featherston J."/>
            <person name="Arakaki Y."/>
            <person name="Hanschen E.R."/>
            <person name="Ferris P.J."/>
            <person name="Michod R.E."/>
            <person name="Olson B.J.S.C."/>
            <person name="Nozaki H."/>
            <person name="Durand P.M."/>
        </authorList>
    </citation>
    <scope>NUCLEOTIDE SEQUENCE [LARGE SCALE GENOMIC DNA]</scope>
    <source>
        <strain evidence="2 3">NIES-571</strain>
    </source>
</reference>
<name>A0A2J7ZIA7_9CHLO</name>
<evidence type="ECO:0000313" key="2">
    <source>
        <dbReference type="EMBL" id="PNH00002.1"/>
    </source>
</evidence>
<dbReference type="Pfam" id="PF12234">
    <property type="entry name" value="Rav1p_C"/>
    <property type="match status" value="1"/>
</dbReference>
<organism evidence="2 3">
    <name type="scientific">Tetrabaena socialis</name>
    <dbReference type="NCBI Taxonomy" id="47790"/>
    <lineage>
        <taxon>Eukaryota</taxon>
        <taxon>Viridiplantae</taxon>
        <taxon>Chlorophyta</taxon>
        <taxon>core chlorophytes</taxon>
        <taxon>Chlorophyceae</taxon>
        <taxon>CS clade</taxon>
        <taxon>Chlamydomonadales</taxon>
        <taxon>Tetrabaenaceae</taxon>
        <taxon>Tetrabaena</taxon>
    </lineage>
</organism>
<feature type="domain" description="RAVE complex protein Rav1 C-terminal" evidence="1">
    <location>
        <begin position="4"/>
        <end position="91"/>
    </location>
</feature>
<dbReference type="EMBL" id="PGGS01001819">
    <property type="protein sequence ID" value="PNH00002.1"/>
    <property type="molecule type" value="Genomic_DNA"/>
</dbReference>
<dbReference type="GO" id="GO:0007035">
    <property type="term" value="P:vacuolar acidification"/>
    <property type="evidence" value="ECO:0007669"/>
    <property type="project" value="TreeGrafter"/>
</dbReference>
<dbReference type="Proteomes" id="UP000236333">
    <property type="component" value="Unassembled WGS sequence"/>
</dbReference>
<dbReference type="OrthoDB" id="538983at2759"/>
<evidence type="ECO:0000259" key="1">
    <source>
        <dbReference type="Pfam" id="PF12234"/>
    </source>
</evidence>
<accession>A0A2J7ZIA7</accession>
<dbReference type="GO" id="GO:0043291">
    <property type="term" value="C:RAVE complex"/>
    <property type="evidence" value="ECO:0007669"/>
    <property type="project" value="TreeGrafter"/>
</dbReference>
<dbReference type="PANTHER" id="PTHR13950:SF9">
    <property type="entry name" value="RABCONNECTIN-3A"/>
    <property type="match status" value="1"/>
</dbReference>
<proteinExistence type="predicted"/>
<comment type="caution">
    <text evidence="2">The sequence shown here is derived from an EMBL/GenBank/DDBJ whole genome shotgun (WGS) entry which is preliminary data.</text>
</comment>
<feature type="non-terminal residue" evidence="2">
    <location>
        <position position="1"/>
    </location>
</feature>
<sequence>SSNTKLADFLLRDFSQEEPRRSAAKNAFALLGQHRYELAASFFILGAQPFDAVSVLLRDRRDPQLALLVARLLDGGALGGPLARRLVEQVVSCLERAHCSTRTGLPGLLAAAANAGSGARPVDRSVIRRSRPAAASGVAVGGLACCPDAGVVSCGADGVVRYHPLAPQLLDLRRS</sequence>
<dbReference type="AlphaFoldDB" id="A0A2J7ZIA7"/>
<dbReference type="InterPro" id="IPR052208">
    <property type="entry name" value="DmX-like/RAVE_component"/>
</dbReference>
<dbReference type="InterPro" id="IPR022033">
    <property type="entry name" value="Rav1p_C"/>
</dbReference>
<gene>
    <name evidence="2" type="ORF">TSOC_014200</name>
</gene>